<accession>A0A2A4YXW4</accession>
<reference key="1">
    <citation type="submission" date="2017-08" db="EMBL/GenBank/DDBJ databases">
        <title>A dynamic microbial community with high functional redundancy inhabits the cold, oxic subseafloor aquifer.</title>
        <authorList>
            <person name="Tully B.J."/>
            <person name="Wheat C.G."/>
            <person name="Glazer B.T."/>
            <person name="Huber J.A."/>
        </authorList>
    </citation>
    <scope>NUCLEOTIDE SEQUENCE [LARGE SCALE GENOMIC DNA]</scope>
</reference>
<dbReference type="InterPro" id="IPR004358">
    <property type="entry name" value="Sig_transdc_His_kin-like_C"/>
</dbReference>
<dbReference type="InterPro" id="IPR050980">
    <property type="entry name" value="2C_sensor_his_kinase"/>
</dbReference>
<dbReference type="CDD" id="cd00075">
    <property type="entry name" value="HATPase"/>
    <property type="match status" value="1"/>
</dbReference>
<evidence type="ECO:0000256" key="3">
    <source>
        <dbReference type="ARBA" id="ARBA00022679"/>
    </source>
</evidence>
<comment type="caution">
    <text evidence="9">The sequence shown here is derived from an EMBL/GenBank/DDBJ whole genome shotgun (WGS) entry which is preliminary data.</text>
</comment>
<dbReference type="PROSITE" id="PS50109">
    <property type="entry name" value="HIS_KIN"/>
    <property type="match status" value="1"/>
</dbReference>
<comment type="catalytic activity">
    <reaction evidence="1">
        <text>ATP + protein L-histidine = ADP + protein N-phospho-L-histidine.</text>
        <dbReference type="EC" id="2.7.13.3"/>
    </reaction>
</comment>
<keyword evidence="4" id="KW-0547">Nucleotide-binding</keyword>
<evidence type="ECO:0000256" key="1">
    <source>
        <dbReference type="ARBA" id="ARBA00000085"/>
    </source>
</evidence>
<dbReference type="SUPFAM" id="SSF55874">
    <property type="entry name" value="ATPase domain of HSP90 chaperone/DNA topoisomerase II/histidine kinase"/>
    <property type="match status" value="1"/>
</dbReference>
<evidence type="ECO:0000259" key="8">
    <source>
        <dbReference type="PROSITE" id="PS50109"/>
    </source>
</evidence>
<keyword evidence="7" id="KW-1133">Transmembrane helix</keyword>
<keyword evidence="7" id="KW-0472">Membrane</keyword>
<dbReference type="EC" id="2.7.13.3" evidence="2"/>
<feature type="transmembrane region" description="Helical" evidence="7">
    <location>
        <begin position="176"/>
        <end position="199"/>
    </location>
</feature>
<evidence type="ECO:0000256" key="2">
    <source>
        <dbReference type="ARBA" id="ARBA00012438"/>
    </source>
</evidence>
<protein>
    <recommendedName>
        <fullName evidence="2">histidine kinase</fullName>
        <ecNumber evidence="2">2.7.13.3</ecNumber>
    </recommendedName>
</protein>
<dbReference type="PANTHER" id="PTHR44936:SF10">
    <property type="entry name" value="SENSOR PROTEIN RSTB"/>
    <property type="match status" value="1"/>
</dbReference>
<dbReference type="EMBL" id="NVUS01000016">
    <property type="protein sequence ID" value="PCI99319.1"/>
    <property type="molecule type" value="Genomic_DNA"/>
</dbReference>
<sequence>MSDKPTNKATKTKLWGFGGLSGRLLLLTIIFILLGEFLIFVPSLANFRNNWLNEKLAKAQIASLVLDASPDNMVDEALEIELLSHVGAEIVALKRGDTRQLILQRPTNNKMIEASFDLRDESVMQQIMAVFDALLAPENRLIKIRGATIFDAGDFVEIVIDENMMRAAMWTYGKNIMGLSIILSIIVATMIYLALNWLLVRPIKRITQSIVDFGQDPDQSKNMIVPSKRTDEVGTAEKQLLQMQHELQNTLKEKNRLAALGLAVSKISHDLRNMLSSTQMISDRLQNSEDPTVARLAPKMEAALDRAINFCVRTLKYGQAKEEEPQKTFFALHPLLEDVADTLSLDVLKTAADESIAWDLNVDEDDIIYADRHQLFRIILNISRNAADILKNHQSASQITPRIFICYLAKQDMQYLVVADNGPGVMDRAKQSLFNAFQGSMRPGGTGLGLAISQELAQAHGGNIKLIEDLQGDEPYASLIEPKAMKGAIFLIELPNKIEDKN</sequence>
<dbReference type="InterPro" id="IPR005467">
    <property type="entry name" value="His_kinase_dom"/>
</dbReference>
<dbReference type="AlphaFoldDB" id="A0A2A4YXW4"/>
<name>A0A2A4YXW4_9PROT</name>
<keyword evidence="6" id="KW-0067">ATP-binding</keyword>
<feature type="transmembrane region" description="Helical" evidence="7">
    <location>
        <begin position="20"/>
        <end position="41"/>
    </location>
</feature>
<evidence type="ECO:0000313" key="9">
    <source>
        <dbReference type="EMBL" id="PCI99319.1"/>
    </source>
</evidence>
<dbReference type="GO" id="GO:0005524">
    <property type="term" value="F:ATP binding"/>
    <property type="evidence" value="ECO:0007669"/>
    <property type="project" value="UniProtKB-KW"/>
</dbReference>
<evidence type="ECO:0000256" key="7">
    <source>
        <dbReference type="SAM" id="Phobius"/>
    </source>
</evidence>
<dbReference type="SMART" id="SM00387">
    <property type="entry name" value="HATPase_c"/>
    <property type="match status" value="1"/>
</dbReference>
<keyword evidence="7" id="KW-0812">Transmembrane</keyword>
<dbReference type="Pfam" id="PF02518">
    <property type="entry name" value="HATPase_c"/>
    <property type="match status" value="1"/>
</dbReference>
<dbReference type="PRINTS" id="PR00344">
    <property type="entry name" value="BCTRLSENSOR"/>
</dbReference>
<dbReference type="Gene3D" id="1.10.287.130">
    <property type="match status" value="1"/>
</dbReference>
<keyword evidence="3" id="KW-0808">Transferase</keyword>
<feature type="domain" description="Histidine kinase" evidence="8">
    <location>
        <begin position="266"/>
        <end position="498"/>
    </location>
</feature>
<dbReference type="PANTHER" id="PTHR44936">
    <property type="entry name" value="SENSOR PROTEIN CREC"/>
    <property type="match status" value="1"/>
</dbReference>
<reference evidence="9" key="2">
    <citation type="journal article" date="2018" name="ISME J.">
        <title>A dynamic microbial community with high functional redundancy inhabits the cold, oxic subseafloor aquifer.</title>
        <authorList>
            <person name="Tully B.J."/>
            <person name="Wheat C.G."/>
            <person name="Glazer B.T."/>
            <person name="Huber J.A."/>
        </authorList>
    </citation>
    <scope>NUCLEOTIDE SEQUENCE</scope>
    <source>
        <strain evidence="9">NORP83</strain>
    </source>
</reference>
<gene>
    <name evidence="9" type="ORF">COB13_11865</name>
</gene>
<dbReference type="InterPro" id="IPR036890">
    <property type="entry name" value="HATPase_C_sf"/>
</dbReference>
<evidence type="ECO:0000256" key="4">
    <source>
        <dbReference type="ARBA" id="ARBA00022741"/>
    </source>
</evidence>
<dbReference type="InterPro" id="IPR003594">
    <property type="entry name" value="HATPase_dom"/>
</dbReference>
<evidence type="ECO:0000256" key="5">
    <source>
        <dbReference type="ARBA" id="ARBA00022777"/>
    </source>
</evidence>
<proteinExistence type="predicted"/>
<evidence type="ECO:0000256" key="6">
    <source>
        <dbReference type="ARBA" id="ARBA00022840"/>
    </source>
</evidence>
<dbReference type="Gene3D" id="3.30.565.10">
    <property type="entry name" value="Histidine kinase-like ATPase, C-terminal domain"/>
    <property type="match status" value="1"/>
</dbReference>
<keyword evidence="5 9" id="KW-0418">Kinase</keyword>
<organism evidence="9">
    <name type="scientific">OCS116 cluster bacterium</name>
    <dbReference type="NCBI Taxonomy" id="2030921"/>
    <lineage>
        <taxon>Bacteria</taxon>
        <taxon>Pseudomonadati</taxon>
        <taxon>Pseudomonadota</taxon>
        <taxon>Alphaproteobacteria</taxon>
        <taxon>OCS116 cluster</taxon>
    </lineage>
</organism>
<dbReference type="GO" id="GO:0004673">
    <property type="term" value="F:protein histidine kinase activity"/>
    <property type="evidence" value="ECO:0007669"/>
    <property type="project" value="UniProtKB-EC"/>
</dbReference>